<reference evidence="2 3" key="1">
    <citation type="journal article" date="2015" name="Nature">
        <title>rRNA introns, odd ribosomes, and small enigmatic genomes across a large radiation of phyla.</title>
        <authorList>
            <person name="Brown C.T."/>
            <person name="Hug L.A."/>
            <person name="Thomas B.C."/>
            <person name="Sharon I."/>
            <person name="Castelle C.J."/>
            <person name="Singh A."/>
            <person name="Wilkins M.J."/>
            <person name="Williams K.H."/>
            <person name="Banfield J.F."/>
        </authorList>
    </citation>
    <scope>NUCLEOTIDE SEQUENCE [LARGE SCALE GENOMIC DNA]</scope>
</reference>
<dbReference type="InterPro" id="IPR011051">
    <property type="entry name" value="RmlC_Cupin_sf"/>
</dbReference>
<evidence type="ECO:0000313" key="3">
    <source>
        <dbReference type="Proteomes" id="UP000034320"/>
    </source>
</evidence>
<dbReference type="PANTHER" id="PTHR43346:SF1">
    <property type="entry name" value="QUERCETIN 2,3-DIOXYGENASE-RELATED"/>
    <property type="match status" value="1"/>
</dbReference>
<dbReference type="EMBL" id="LCDD01000025">
    <property type="protein sequence ID" value="KKS45948.1"/>
    <property type="molecule type" value="Genomic_DNA"/>
</dbReference>
<dbReference type="SUPFAM" id="SSF51182">
    <property type="entry name" value="RmlC-like cupins"/>
    <property type="match status" value="1"/>
</dbReference>
<organism evidence="2 3">
    <name type="scientific">Candidatus Gottesmanbacteria bacterium GW2011_GWA2_42_18</name>
    <dbReference type="NCBI Taxonomy" id="1618442"/>
    <lineage>
        <taxon>Bacteria</taxon>
        <taxon>Candidatus Gottesmaniibacteriota</taxon>
    </lineage>
</organism>
<dbReference type="InterPro" id="IPR052538">
    <property type="entry name" value="Flavonoid_dioxygenase-like"/>
</dbReference>
<dbReference type="CDD" id="cd02223">
    <property type="entry name" value="cupin_Bh2720-like"/>
    <property type="match status" value="1"/>
</dbReference>
<name>A0A0G1C8J1_9BACT</name>
<accession>A0A0G1C8J1</accession>
<dbReference type="Proteomes" id="UP000034320">
    <property type="component" value="Unassembled WGS sequence"/>
</dbReference>
<dbReference type="AlphaFoldDB" id="A0A0G1C8J1"/>
<dbReference type="Gene3D" id="2.60.120.10">
    <property type="entry name" value="Jelly Rolls"/>
    <property type="match status" value="1"/>
</dbReference>
<evidence type="ECO:0000313" key="2">
    <source>
        <dbReference type="EMBL" id="KKS45948.1"/>
    </source>
</evidence>
<dbReference type="PANTHER" id="PTHR43346">
    <property type="entry name" value="LIGAND BINDING DOMAIN PROTEIN, PUTATIVE (AFU_ORTHOLOGUE AFUA_6G14370)-RELATED"/>
    <property type="match status" value="1"/>
</dbReference>
<evidence type="ECO:0000259" key="1">
    <source>
        <dbReference type="Pfam" id="PF07883"/>
    </source>
</evidence>
<proteinExistence type="predicted"/>
<protein>
    <recommendedName>
        <fullName evidence="1">Cupin type-2 domain-containing protein</fullName>
    </recommendedName>
</protein>
<dbReference type="InterPro" id="IPR014710">
    <property type="entry name" value="RmlC-like_jellyroll"/>
</dbReference>
<dbReference type="Pfam" id="PF07883">
    <property type="entry name" value="Cupin_2"/>
    <property type="match status" value="1"/>
</dbReference>
<sequence length="123" mass="14018">MNGFITDIEKDTLDNNFFRRVLYTARNSQLVVMALKPGEEIGEEVHEGHDQFIRIESGEGEVVLNGEIHFVKDDFAVVVPAGVRHNVVNTSNGWMKLYTIYSPPEHKEGTVHQTKEDALREKH</sequence>
<dbReference type="InterPro" id="IPR013096">
    <property type="entry name" value="Cupin_2"/>
</dbReference>
<comment type="caution">
    <text evidence="2">The sequence shown here is derived from an EMBL/GenBank/DDBJ whole genome shotgun (WGS) entry which is preliminary data.</text>
</comment>
<feature type="domain" description="Cupin type-2" evidence="1">
    <location>
        <begin position="32"/>
        <end position="101"/>
    </location>
</feature>
<gene>
    <name evidence="2" type="ORF">UV09_C0025G0003</name>
</gene>